<keyword evidence="1" id="KW-0732">Signal</keyword>
<sequence>MKYIAATTLAAILSVASALPTTGTTSANPLAKRTPGSIYMCTGSNWTGHCSYAVYTFNTCHILTAPFYKNIGSFGPDAGALCRITYTADTCTTHGDAFVQTPGVSDLYDFADPATGKNIDAGVAMTSFYCQECSSCT</sequence>
<dbReference type="OrthoDB" id="2910287at2759"/>
<feature type="chain" id="PRO_5034377967" evidence="1">
    <location>
        <begin position="19"/>
        <end position="137"/>
    </location>
</feature>
<evidence type="ECO:0000256" key="1">
    <source>
        <dbReference type="SAM" id="SignalP"/>
    </source>
</evidence>
<accession>A0A8E2E8P1</accession>
<feature type="signal peptide" evidence="1">
    <location>
        <begin position="1"/>
        <end position="18"/>
    </location>
</feature>
<dbReference type="Proteomes" id="UP000250266">
    <property type="component" value="Unassembled WGS sequence"/>
</dbReference>
<proteinExistence type="predicted"/>
<organism evidence="2 3">
    <name type="scientific">Lepidopterella palustris CBS 459.81</name>
    <dbReference type="NCBI Taxonomy" id="1314670"/>
    <lineage>
        <taxon>Eukaryota</taxon>
        <taxon>Fungi</taxon>
        <taxon>Dikarya</taxon>
        <taxon>Ascomycota</taxon>
        <taxon>Pezizomycotina</taxon>
        <taxon>Dothideomycetes</taxon>
        <taxon>Pleosporomycetidae</taxon>
        <taxon>Mytilinidiales</taxon>
        <taxon>Argynnaceae</taxon>
        <taxon>Lepidopterella</taxon>
    </lineage>
</organism>
<protein>
    <submittedName>
        <fullName evidence="2">Uncharacterized protein</fullName>
    </submittedName>
</protein>
<gene>
    <name evidence="2" type="ORF">K432DRAFT_383206</name>
</gene>
<evidence type="ECO:0000313" key="3">
    <source>
        <dbReference type="Proteomes" id="UP000250266"/>
    </source>
</evidence>
<keyword evidence="3" id="KW-1185">Reference proteome</keyword>
<evidence type="ECO:0000313" key="2">
    <source>
        <dbReference type="EMBL" id="OCK79283.1"/>
    </source>
</evidence>
<reference evidence="2 3" key="1">
    <citation type="journal article" date="2016" name="Nat. Commun.">
        <title>Ectomycorrhizal ecology is imprinted in the genome of the dominant symbiotic fungus Cenococcum geophilum.</title>
        <authorList>
            <consortium name="DOE Joint Genome Institute"/>
            <person name="Peter M."/>
            <person name="Kohler A."/>
            <person name="Ohm R.A."/>
            <person name="Kuo A."/>
            <person name="Krutzmann J."/>
            <person name="Morin E."/>
            <person name="Arend M."/>
            <person name="Barry K.W."/>
            <person name="Binder M."/>
            <person name="Choi C."/>
            <person name="Clum A."/>
            <person name="Copeland A."/>
            <person name="Grisel N."/>
            <person name="Haridas S."/>
            <person name="Kipfer T."/>
            <person name="LaButti K."/>
            <person name="Lindquist E."/>
            <person name="Lipzen A."/>
            <person name="Maire R."/>
            <person name="Meier B."/>
            <person name="Mihaltcheva S."/>
            <person name="Molinier V."/>
            <person name="Murat C."/>
            <person name="Poggeler S."/>
            <person name="Quandt C.A."/>
            <person name="Sperisen C."/>
            <person name="Tritt A."/>
            <person name="Tisserant E."/>
            <person name="Crous P.W."/>
            <person name="Henrissat B."/>
            <person name="Nehls U."/>
            <person name="Egli S."/>
            <person name="Spatafora J.W."/>
            <person name="Grigoriev I.V."/>
            <person name="Martin F.M."/>
        </authorList>
    </citation>
    <scope>NUCLEOTIDE SEQUENCE [LARGE SCALE GENOMIC DNA]</scope>
    <source>
        <strain evidence="2 3">CBS 459.81</strain>
    </source>
</reference>
<dbReference type="AlphaFoldDB" id="A0A8E2E8P1"/>
<dbReference type="EMBL" id="KV745013">
    <property type="protein sequence ID" value="OCK79283.1"/>
    <property type="molecule type" value="Genomic_DNA"/>
</dbReference>
<name>A0A8E2E8P1_9PEZI</name>